<dbReference type="EMBL" id="JBBPBN010000954">
    <property type="protein sequence ID" value="KAK8481070.1"/>
    <property type="molecule type" value="Genomic_DNA"/>
</dbReference>
<name>A0ABR1ZKD4_9ROSI</name>
<dbReference type="Proteomes" id="UP001396334">
    <property type="component" value="Unassembled WGS sequence"/>
</dbReference>
<protein>
    <submittedName>
        <fullName evidence="1">Uncharacterized protein</fullName>
    </submittedName>
</protein>
<gene>
    <name evidence="1" type="ORF">V6N11_014256</name>
</gene>
<accession>A0ABR1ZKD4</accession>
<keyword evidence="2" id="KW-1185">Reference proteome</keyword>
<proteinExistence type="predicted"/>
<evidence type="ECO:0000313" key="2">
    <source>
        <dbReference type="Proteomes" id="UP001396334"/>
    </source>
</evidence>
<organism evidence="1 2">
    <name type="scientific">Hibiscus sabdariffa</name>
    <name type="common">roselle</name>
    <dbReference type="NCBI Taxonomy" id="183260"/>
    <lineage>
        <taxon>Eukaryota</taxon>
        <taxon>Viridiplantae</taxon>
        <taxon>Streptophyta</taxon>
        <taxon>Embryophyta</taxon>
        <taxon>Tracheophyta</taxon>
        <taxon>Spermatophyta</taxon>
        <taxon>Magnoliopsida</taxon>
        <taxon>eudicotyledons</taxon>
        <taxon>Gunneridae</taxon>
        <taxon>Pentapetalae</taxon>
        <taxon>rosids</taxon>
        <taxon>malvids</taxon>
        <taxon>Malvales</taxon>
        <taxon>Malvaceae</taxon>
        <taxon>Malvoideae</taxon>
        <taxon>Hibiscus</taxon>
    </lineage>
</organism>
<sequence length="128" mass="14124">MGKKKEKETNLKPCPFLDCPDWGEHHAHAGTVGVGRAQSLKLGLGKGHTVPHRKSFHFHPPHGARDIALSPNYAKRKATCSLINAREPQGQGGLRTQTLSLLLQQFFMSPPVVFIVPYRLVHGSWISA</sequence>
<evidence type="ECO:0000313" key="1">
    <source>
        <dbReference type="EMBL" id="KAK8481070.1"/>
    </source>
</evidence>
<comment type="caution">
    <text evidence="1">The sequence shown here is derived from an EMBL/GenBank/DDBJ whole genome shotgun (WGS) entry which is preliminary data.</text>
</comment>
<reference evidence="1 2" key="1">
    <citation type="journal article" date="2024" name="G3 (Bethesda)">
        <title>Genome assembly of Hibiscus sabdariffa L. provides insights into metabolisms of medicinal natural products.</title>
        <authorList>
            <person name="Kim T."/>
        </authorList>
    </citation>
    <scope>NUCLEOTIDE SEQUENCE [LARGE SCALE GENOMIC DNA]</scope>
    <source>
        <strain evidence="1">TK-2024</strain>
        <tissue evidence="1">Old leaves</tissue>
    </source>
</reference>